<sequence length="42" mass="4582">MTNRAKCCAHTGGPEPMPAKTARATIGSPRDGNPMVKRYYMD</sequence>
<gene>
    <name evidence="2" type="ORF">BN000_05814</name>
</gene>
<reference evidence="3" key="1">
    <citation type="submission" date="2015-03" db="EMBL/GenBank/DDBJ databases">
        <authorList>
            <person name="Urmite Genomes"/>
        </authorList>
    </citation>
    <scope>NUCLEOTIDE SEQUENCE [LARGE SCALE GENOMIC DNA]</scope>
    <source>
        <strain evidence="3">CSUR P1344</strain>
    </source>
</reference>
<evidence type="ECO:0000313" key="3">
    <source>
        <dbReference type="Proteomes" id="UP000199601"/>
    </source>
</evidence>
<keyword evidence="3" id="KW-1185">Reference proteome</keyword>
<proteinExistence type="predicted"/>
<dbReference type="Proteomes" id="UP000199601">
    <property type="component" value="Unassembled WGS sequence"/>
</dbReference>
<organism evidence="2 3">
    <name type="scientific">Mycobacterium europaeum</name>
    <dbReference type="NCBI Taxonomy" id="761804"/>
    <lineage>
        <taxon>Bacteria</taxon>
        <taxon>Bacillati</taxon>
        <taxon>Actinomycetota</taxon>
        <taxon>Actinomycetes</taxon>
        <taxon>Mycobacteriales</taxon>
        <taxon>Mycobacteriaceae</taxon>
        <taxon>Mycobacterium</taxon>
        <taxon>Mycobacterium simiae complex</taxon>
    </lineage>
</organism>
<evidence type="ECO:0000313" key="2">
    <source>
        <dbReference type="EMBL" id="CQD23322.1"/>
    </source>
</evidence>
<protein>
    <submittedName>
        <fullName evidence="2">Uncharacterized protein</fullName>
    </submittedName>
</protein>
<dbReference type="EMBL" id="CTEC01000003">
    <property type="protein sequence ID" value="CQD23322.1"/>
    <property type="molecule type" value="Genomic_DNA"/>
</dbReference>
<dbReference type="AlphaFoldDB" id="A0A0U1DXF7"/>
<name>A0A0U1DXF7_9MYCO</name>
<evidence type="ECO:0000256" key="1">
    <source>
        <dbReference type="SAM" id="MobiDB-lite"/>
    </source>
</evidence>
<accession>A0A0U1DXF7</accession>
<feature type="region of interest" description="Disordered" evidence="1">
    <location>
        <begin position="1"/>
        <end position="34"/>
    </location>
</feature>